<comment type="caution">
    <text evidence="1">The sequence shown here is derived from an EMBL/GenBank/DDBJ whole genome shotgun (WGS) entry which is preliminary data.</text>
</comment>
<proteinExistence type="predicted"/>
<evidence type="ECO:0000313" key="1">
    <source>
        <dbReference type="EMBL" id="TMM52103.1"/>
    </source>
</evidence>
<dbReference type="InterPro" id="IPR046732">
    <property type="entry name" value="DUF6624"/>
</dbReference>
<organism evidence="1 2">
    <name type="scientific">Maribacter algarum</name>
    <name type="common">ex Zhang et al. 2020</name>
    <dbReference type="NCBI Taxonomy" id="2578118"/>
    <lineage>
        <taxon>Bacteria</taxon>
        <taxon>Pseudomonadati</taxon>
        <taxon>Bacteroidota</taxon>
        <taxon>Flavobacteriia</taxon>
        <taxon>Flavobacteriales</taxon>
        <taxon>Flavobacteriaceae</taxon>
        <taxon>Maribacter</taxon>
    </lineage>
</organism>
<gene>
    <name evidence="1" type="ORF">FEE95_20655</name>
</gene>
<accession>A0A5S3PDQ7</accession>
<name>A0A5S3PDQ7_9FLAO</name>
<sequence>MKTKLITLLGIVAWHIIPLNAQIDSKPNQELIQRLEEIHNSDQESRDELMTVLEQKGKDSGEFRAMNKKVSQIDSVNTIEVTQILDQNGWLGESTIGKQGNITLFLVIQHASLQIQKKYLPMLEEAVKSGNAKPSFLAMLQDRIAMLDGEKQIYGSQLNTNQETDQLYVHPILDSENVDKRRAEVGLGKISDYLAMFGIKWDIEEHKRRVIEFEKNNDK</sequence>
<keyword evidence="2" id="KW-1185">Reference proteome</keyword>
<dbReference type="RefSeq" id="WP_138659946.1">
    <property type="nucleotide sequence ID" value="NZ_VATY01000006.1"/>
</dbReference>
<evidence type="ECO:0000313" key="2">
    <source>
        <dbReference type="Proteomes" id="UP000310314"/>
    </source>
</evidence>
<dbReference type="Proteomes" id="UP000310314">
    <property type="component" value="Unassembled WGS sequence"/>
</dbReference>
<dbReference type="AlphaFoldDB" id="A0A5S3PDQ7"/>
<protein>
    <submittedName>
        <fullName evidence="1">Uncharacterized protein</fullName>
    </submittedName>
</protein>
<dbReference type="Pfam" id="PF20329">
    <property type="entry name" value="DUF6624"/>
    <property type="match status" value="1"/>
</dbReference>
<dbReference type="EMBL" id="VATY01000006">
    <property type="protein sequence ID" value="TMM52103.1"/>
    <property type="molecule type" value="Genomic_DNA"/>
</dbReference>
<reference evidence="1 2" key="1">
    <citation type="submission" date="2019-05" db="EMBL/GenBank/DDBJ databases">
        <authorList>
            <person name="Zhang J.-Y."/>
            <person name="Feg X."/>
            <person name="Du Z.-J."/>
        </authorList>
    </citation>
    <scope>NUCLEOTIDE SEQUENCE [LARGE SCALE GENOMIC DNA]</scope>
    <source>
        <strain evidence="1 2">RZ26</strain>
    </source>
</reference>
<dbReference type="OrthoDB" id="1164858at2"/>